<dbReference type="AlphaFoldDB" id="A0AAD4QVS6"/>
<evidence type="ECO:0000313" key="2">
    <source>
        <dbReference type="Proteomes" id="UP001201812"/>
    </source>
</evidence>
<evidence type="ECO:0000313" key="1">
    <source>
        <dbReference type="EMBL" id="KAI1692227.1"/>
    </source>
</evidence>
<gene>
    <name evidence="1" type="ORF">DdX_21372</name>
</gene>
<dbReference type="Proteomes" id="UP001201812">
    <property type="component" value="Unassembled WGS sequence"/>
</dbReference>
<accession>A0AAD4QVS6</accession>
<name>A0AAD4QVS6_9BILA</name>
<sequence>MQTAEGSNSRRVDPDALSVVSQNYQFDLSLGKVFRILYNSYTLELTAANAKLTESNAKLSSALDTSTKTNSKLSESLIEAQKTIQLLQTENYELKLRPETSPGPDKLPYNSTYGKPPAYSDIAKMVIKTMGEAEQLKEKSQRAVIEKLPESLDQTKFLTDLIKELPENHGIQIEQCHRHGSEKPDRARIIKVQFDSTSNRNNFFRNFRPALNSLINKTIANSEKPPKFLKIRRDMTQTELQEMFASRKFCYEENLKINGRKYYVHDTQVREFNEIKPFANQG</sequence>
<reference evidence="1" key="1">
    <citation type="submission" date="2022-01" db="EMBL/GenBank/DDBJ databases">
        <title>Genome Sequence Resource for Two Populations of Ditylenchus destructor, the Migratory Endoparasitic Phytonematode.</title>
        <authorList>
            <person name="Zhang H."/>
            <person name="Lin R."/>
            <person name="Xie B."/>
        </authorList>
    </citation>
    <scope>NUCLEOTIDE SEQUENCE</scope>
    <source>
        <strain evidence="1">BazhouSP</strain>
    </source>
</reference>
<keyword evidence="2" id="KW-1185">Reference proteome</keyword>
<proteinExistence type="predicted"/>
<protein>
    <submittedName>
        <fullName evidence="1">Uncharacterized protein</fullName>
    </submittedName>
</protein>
<dbReference type="EMBL" id="JAKKPZ010000802">
    <property type="protein sequence ID" value="KAI1692227.1"/>
    <property type="molecule type" value="Genomic_DNA"/>
</dbReference>
<comment type="caution">
    <text evidence="1">The sequence shown here is derived from an EMBL/GenBank/DDBJ whole genome shotgun (WGS) entry which is preliminary data.</text>
</comment>
<organism evidence="1 2">
    <name type="scientific">Ditylenchus destructor</name>
    <dbReference type="NCBI Taxonomy" id="166010"/>
    <lineage>
        <taxon>Eukaryota</taxon>
        <taxon>Metazoa</taxon>
        <taxon>Ecdysozoa</taxon>
        <taxon>Nematoda</taxon>
        <taxon>Chromadorea</taxon>
        <taxon>Rhabditida</taxon>
        <taxon>Tylenchina</taxon>
        <taxon>Tylenchomorpha</taxon>
        <taxon>Sphaerularioidea</taxon>
        <taxon>Anguinidae</taxon>
        <taxon>Anguininae</taxon>
        <taxon>Ditylenchus</taxon>
    </lineage>
</organism>